<evidence type="ECO:0000313" key="4">
    <source>
        <dbReference type="WBParaSite" id="SMTH1_103700.1"/>
    </source>
</evidence>
<organism evidence="3 4">
    <name type="scientific">Schistosoma mattheei</name>
    <dbReference type="NCBI Taxonomy" id="31246"/>
    <lineage>
        <taxon>Eukaryota</taxon>
        <taxon>Metazoa</taxon>
        <taxon>Spiralia</taxon>
        <taxon>Lophotrochozoa</taxon>
        <taxon>Platyhelminthes</taxon>
        <taxon>Trematoda</taxon>
        <taxon>Digenea</taxon>
        <taxon>Strigeidida</taxon>
        <taxon>Schistosomatoidea</taxon>
        <taxon>Schistosomatidae</taxon>
        <taxon>Schistosoma</taxon>
    </lineage>
</organism>
<sequence>MIKDYKIMKLNQQNDHMIPHRNKLIYILRHIWLLPKLYWMDNNNNNNSNNNDIEKEMKDNLKLWNGKPFISLNPYTGILSVSRQLVLMDVGEYILYIDIQDYNQPELFNTTCIIFLNILPTELHQRPINDLPDSISYNPISRSSPYSTTSSSSSSSLSLSSSSSVHSPLNPSIFIDPHNNNNNVYNLPEQNINFPIGNNQLMKINKHLLLPIILITIVIIFIIIIIMIIIYRNKCKSKSINQYKSNVNIIIDEQNQLLCLTSNHNDEILLKSINSSSNNNSNHSNHSSSSINMNRNSIYSHNEMNHHYHSTDIIQFNNDLPITTNIYYTNGLHHENMGNLTSSQVRYNMIHGNEPIYNWMNIIEDDQHLSNIHYTFTNHSIVNNFYKNYEDENQQMTLTETTSNM</sequence>
<dbReference type="AlphaFoldDB" id="A0AA85ASB7"/>
<name>A0AA85ASB7_9TREM</name>
<evidence type="ECO:0000313" key="3">
    <source>
        <dbReference type="Proteomes" id="UP000050791"/>
    </source>
</evidence>
<proteinExistence type="predicted"/>
<feature type="region of interest" description="Disordered" evidence="1">
    <location>
        <begin position="275"/>
        <end position="294"/>
    </location>
</feature>
<accession>A0AA85ASB7</accession>
<protein>
    <recommendedName>
        <fullName evidence="5">Cadherin domain-containing protein</fullName>
    </recommendedName>
</protein>
<evidence type="ECO:0008006" key="5">
    <source>
        <dbReference type="Google" id="ProtNLM"/>
    </source>
</evidence>
<reference evidence="4" key="1">
    <citation type="submission" date="2023-11" db="UniProtKB">
        <authorList>
            <consortium name="WormBaseParasite"/>
        </authorList>
    </citation>
    <scope>IDENTIFICATION</scope>
</reference>
<dbReference type="Proteomes" id="UP000050791">
    <property type="component" value="Unassembled WGS sequence"/>
</dbReference>
<keyword evidence="2" id="KW-0812">Transmembrane</keyword>
<evidence type="ECO:0000256" key="1">
    <source>
        <dbReference type="SAM" id="MobiDB-lite"/>
    </source>
</evidence>
<evidence type="ECO:0000256" key="2">
    <source>
        <dbReference type="SAM" id="Phobius"/>
    </source>
</evidence>
<keyword evidence="2" id="KW-1133">Transmembrane helix</keyword>
<feature type="transmembrane region" description="Helical" evidence="2">
    <location>
        <begin position="208"/>
        <end position="231"/>
    </location>
</feature>
<dbReference type="WBParaSite" id="SMTH1_103700.1">
    <property type="protein sequence ID" value="SMTH1_103700.1"/>
    <property type="gene ID" value="SMTH1_103700"/>
</dbReference>
<keyword evidence="2" id="KW-0472">Membrane</keyword>